<feature type="domain" description="EF-hand" evidence="4">
    <location>
        <begin position="146"/>
        <end position="181"/>
    </location>
</feature>
<dbReference type="PRINTS" id="PR00450">
    <property type="entry name" value="RECOVERIN"/>
</dbReference>
<evidence type="ECO:0000313" key="10">
    <source>
        <dbReference type="RefSeq" id="XP_022247159.1"/>
    </source>
</evidence>
<sequence length="194" mass="22554">MGCSASKNTDITNEDLEFLKKRTGYDEKTIKELYEGFKQDCPDRKLSKEKFVEMYKMFFSSGNPEKFCENVFRTFDVDKNDHIDFKEFLLAIGITSRGSSEEKLKWAFRMYDINGDGLIEKEEMTKIVQALYEMLGQGLEDMPVDTPQERTALIFEKMDSNHDSRLSLEEFLNGCTEDPKLGRFLSVIGEEQRN</sequence>
<evidence type="ECO:0000259" key="4">
    <source>
        <dbReference type="PROSITE" id="PS50222"/>
    </source>
</evidence>
<keyword evidence="3" id="KW-0106">Calcium</keyword>
<dbReference type="Proteomes" id="UP000694941">
    <property type="component" value="Unplaced"/>
</dbReference>
<dbReference type="RefSeq" id="XP_013779362.1">
    <property type="nucleotide sequence ID" value="XM_013923908.2"/>
</dbReference>
<feature type="domain" description="EF-hand" evidence="4">
    <location>
        <begin position="99"/>
        <end position="134"/>
    </location>
</feature>
<evidence type="ECO:0000256" key="1">
    <source>
        <dbReference type="ARBA" id="ARBA00022723"/>
    </source>
</evidence>
<feature type="domain" description="EF-hand" evidence="4">
    <location>
        <begin position="63"/>
        <end position="98"/>
    </location>
</feature>
<evidence type="ECO:0000313" key="5">
    <source>
        <dbReference type="Proteomes" id="UP000694941"/>
    </source>
</evidence>
<reference evidence="6 7" key="1">
    <citation type="submission" date="2025-05" db="UniProtKB">
        <authorList>
            <consortium name="RefSeq"/>
        </authorList>
    </citation>
    <scope>IDENTIFICATION</scope>
    <source>
        <tissue evidence="6 7">Muscle</tissue>
    </source>
</reference>
<dbReference type="PROSITE" id="PS50222">
    <property type="entry name" value="EF_HAND_2"/>
    <property type="match status" value="3"/>
</dbReference>
<evidence type="ECO:0000313" key="9">
    <source>
        <dbReference type="RefSeq" id="XP_022247158.1"/>
    </source>
</evidence>
<dbReference type="SMART" id="SM00054">
    <property type="entry name" value="EFh"/>
    <property type="match status" value="3"/>
</dbReference>
<dbReference type="Pfam" id="PF13499">
    <property type="entry name" value="EF-hand_7"/>
    <property type="match status" value="1"/>
</dbReference>
<keyword evidence="5" id="KW-1185">Reference proteome</keyword>
<dbReference type="GeneID" id="106463829"/>
<dbReference type="RefSeq" id="XP_013779361.1">
    <property type="nucleotide sequence ID" value="XM_013923907.2"/>
</dbReference>
<accession>A0ABM1BCR4</accession>
<dbReference type="SUPFAM" id="SSF47473">
    <property type="entry name" value="EF-hand"/>
    <property type="match status" value="1"/>
</dbReference>
<dbReference type="PROSITE" id="PS00018">
    <property type="entry name" value="EF_HAND_1"/>
    <property type="match status" value="2"/>
</dbReference>
<evidence type="ECO:0000256" key="3">
    <source>
        <dbReference type="ARBA" id="ARBA00022837"/>
    </source>
</evidence>
<dbReference type="CDD" id="cd00051">
    <property type="entry name" value="EFh"/>
    <property type="match status" value="2"/>
</dbReference>
<organism evidence="5 6">
    <name type="scientific">Limulus polyphemus</name>
    <name type="common">Atlantic horseshoe crab</name>
    <dbReference type="NCBI Taxonomy" id="6850"/>
    <lineage>
        <taxon>Eukaryota</taxon>
        <taxon>Metazoa</taxon>
        <taxon>Ecdysozoa</taxon>
        <taxon>Arthropoda</taxon>
        <taxon>Chelicerata</taxon>
        <taxon>Merostomata</taxon>
        <taxon>Xiphosura</taxon>
        <taxon>Limulidae</taxon>
        <taxon>Limulus</taxon>
    </lineage>
</organism>
<keyword evidence="1" id="KW-0479">Metal-binding</keyword>
<evidence type="ECO:0000313" key="11">
    <source>
        <dbReference type="RefSeq" id="XP_022247160.1"/>
    </source>
</evidence>
<dbReference type="RefSeq" id="XP_022247160.1">
    <property type="nucleotide sequence ID" value="XM_022391452.1"/>
</dbReference>
<name>A0ABM1BCR4_LIMPO</name>
<evidence type="ECO:0000313" key="7">
    <source>
        <dbReference type="RefSeq" id="XP_013779362.1"/>
    </source>
</evidence>
<protein>
    <submittedName>
        <fullName evidence="6 7">Neuronal calcium sensor 2 isoform X1</fullName>
    </submittedName>
</protein>
<dbReference type="RefSeq" id="XP_022247159.1">
    <property type="nucleotide sequence ID" value="XM_022391451.1"/>
</dbReference>
<dbReference type="RefSeq" id="XP_022247157.1">
    <property type="nucleotide sequence ID" value="XM_022391449.1"/>
</dbReference>
<dbReference type="PANTHER" id="PTHR23055:SF69">
    <property type="entry name" value="NEURONAL CALCIUM SENSOR 2"/>
    <property type="match status" value="1"/>
</dbReference>
<dbReference type="Gene3D" id="1.10.238.10">
    <property type="entry name" value="EF-hand"/>
    <property type="match status" value="1"/>
</dbReference>
<dbReference type="InterPro" id="IPR002048">
    <property type="entry name" value="EF_hand_dom"/>
</dbReference>
<dbReference type="InterPro" id="IPR028846">
    <property type="entry name" value="Recoverin"/>
</dbReference>
<evidence type="ECO:0000313" key="8">
    <source>
        <dbReference type="RefSeq" id="XP_022247157.1"/>
    </source>
</evidence>
<dbReference type="RefSeq" id="XP_022247158.1">
    <property type="nucleotide sequence ID" value="XM_022391450.1"/>
</dbReference>
<dbReference type="InterPro" id="IPR011992">
    <property type="entry name" value="EF-hand-dom_pair"/>
</dbReference>
<proteinExistence type="predicted"/>
<evidence type="ECO:0000313" key="6">
    <source>
        <dbReference type="RefSeq" id="XP_013779361.1"/>
    </source>
</evidence>
<keyword evidence="2" id="KW-0677">Repeat</keyword>
<evidence type="ECO:0000256" key="2">
    <source>
        <dbReference type="ARBA" id="ARBA00022737"/>
    </source>
</evidence>
<dbReference type="InterPro" id="IPR018247">
    <property type="entry name" value="EF_Hand_1_Ca_BS"/>
</dbReference>
<gene>
    <name evidence="6 7 8 9 10 11" type="primary">LOC106463829</name>
</gene>
<dbReference type="PANTHER" id="PTHR23055">
    <property type="entry name" value="CALCIUM BINDING PROTEINS"/>
    <property type="match status" value="1"/>
</dbReference>